<evidence type="ECO:0000313" key="2">
    <source>
        <dbReference type="Proteomes" id="UP001152888"/>
    </source>
</evidence>
<proteinExistence type="predicted"/>
<name>A0A9P0JTP6_ACAOB</name>
<comment type="caution">
    <text evidence="1">The sequence shown here is derived from an EMBL/GenBank/DDBJ whole genome shotgun (WGS) entry which is preliminary data.</text>
</comment>
<evidence type="ECO:0000313" key="1">
    <source>
        <dbReference type="EMBL" id="CAH1960111.1"/>
    </source>
</evidence>
<reference evidence="1" key="1">
    <citation type="submission" date="2022-03" db="EMBL/GenBank/DDBJ databases">
        <authorList>
            <person name="Sayadi A."/>
        </authorList>
    </citation>
    <scope>NUCLEOTIDE SEQUENCE</scope>
</reference>
<sequence>MVSLQAGTALTRFNLSATVGAAECPRVHSSVQSSIQLSYFFNSGSYRVLDCLSVVLWCFSVVTWVSSVSKVEIRSTSNSSEVNRIHVQQTTN</sequence>
<organism evidence="1 2">
    <name type="scientific">Acanthoscelides obtectus</name>
    <name type="common">Bean weevil</name>
    <name type="synonym">Bruchus obtectus</name>
    <dbReference type="NCBI Taxonomy" id="200917"/>
    <lineage>
        <taxon>Eukaryota</taxon>
        <taxon>Metazoa</taxon>
        <taxon>Ecdysozoa</taxon>
        <taxon>Arthropoda</taxon>
        <taxon>Hexapoda</taxon>
        <taxon>Insecta</taxon>
        <taxon>Pterygota</taxon>
        <taxon>Neoptera</taxon>
        <taxon>Endopterygota</taxon>
        <taxon>Coleoptera</taxon>
        <taxon>Polyphaga</taxon>
        <taxon>Cucujiformia</taxon>
        <taxon>Chrysomeloidea</taxon>
        <taxon>Chrysomelidae</taxon>
        <taxon>Bruchinae</taxon>
        <taxon>Bruchini</taxon>
        <taxon>Acanthoscelides</taxon>
    </lineage>
</organism>
<dbReference type="EMBL" id="CAKOFQ010006686">
    <property type="protein sequence ID" value="CAH1960111.1"/>
    <property type="molecule type" value="Genomic_DNA"/>
</dbReference>
<protein>
    <submittedName>
        <fullName evidence="1">Uncharacterized protein</fullName>
    </submittedName>
</protein>
<accession>A0A9P0JTP6</accession>
<dbReference type="AlphaFoldDB" id="A0A9P0JTP6"/>
<keyword evidence="2" id="KW-1185">Reference proteome</keyword>
<gene>
    <name evidence="1" type="ORF">ACAOBT_LOCUS3550</name>
</gene>
<dbReference type="Proteomes" id="UP001152888">
    <property type="component" value="Unassembled WGS sequence"/>
</dbReference>